<protein>
    <submittedName>
        <fullName evidence="1">Uncharacterized protein</fullName>
    </submittedName>
</protein>
<comment type="caution">
    <text evidence="1">The sequence shown here is derived from an EMBL/GenBank/DDBJ whole genome shotgun (WGS) entry which is preliminary data.</text>
</comment>
<dbReference type="AlphaFoldDB" id="A0A4C1TKG2"/>
<accession>A0A4C1TKG2</accession>
<dbReference type="OrthoDB" id="411823at2759"/>
<organism evidence="1 2">
    <name type="scientific">Eumeta variegata</name>
    <name type="common">Bagworm moth</name>
    <name type="synonym">Eumeta japonica</name>
    <dbReference type="NCBI Taxonomy" id="151549"/>
    <lineage>
        <taxon>Eukaryota</taxon>
        <taxon>Metazoa</taxon>
        <taxon>Ecdysozoa</taxon>
        <taxon>Arthropoda</taxon>
        <taxon>Hexapoda</taxon>
        <taxon>Insecta</taxon>
        <taxon>Pterygota</taxon>
        <taxon>Neoptera</taxon>
        <taxon>Endopterygota</taxon>
        <taxon>Lepidoptera</taxon>
        <taxon>Glossata</taxon>
        <taxon>Ditrysia</taxon>
        <taxon>Tineoidea</taxon>
        <taxon>Psychidae</taxon>
        <taxon>Oiketicinae</taxon>
        <taxon>Eumeta</taxon>
    </lineage>
</organism>
<name>A0A4C1TKG2_EUMVA</name>
<evidence type="ECO:0000313" key="1">
    <source>
        <dbReference type="EMBL" id="GBP15069.1"/>
    </source>
</evidence>
<sequence>MSISPELVVLLNDSTFKTSMKRKVFDALSLVEVEGKKCKVVRIKNKTILLFSWEEKTLFSQACSLLSFLGDLGSEGAITPRTISVDAMSVSFNTGKIVDRLEYVKATEVHEVVTYEDRSENLNYLLQRDPTNTVNIVDTWGHPITNEGLSGSERLQ</sequence>
<dbReference type="EMBL" id="BGZK01000068">
    <property type="protein sequence ID" value="GBP15069.1"/>
    <property type="molecule type" value="Genomic_DNA"/>
</dbReference>
<reference evidence="1 2" key="1">
    <citation type="journal article" date="2019" name="Commun. Biol.">
        <title>The bagworm genome reveals a unique fibroin gene that provides high tensile strength.</title>
        <authorList>
            <person name="Kono N."/>
            <person name="Nakamura H."/>
            <person name="Ohtoshi R."/>
            <person name="Tomita M."/>
            <person name="Numata K."/>
            <person name="Arakawa K."/>
        </authorList>
    </citation>
    <scope>NUCLEOTIDE SEQUENCE [LARGE SCALE GENOMIC DNA]</scope>
</reference>
<dbReference type="Proteomes" id="UP000299102">
    <property type="component" value="Unassembled WGS sequence"/>
</dbReference>
<gene>
    <name evidence="1" type="ORF">EVAR_6710_1</name>
</gene>
<evidence type="ECO:0000313" key="2">
    <source>
        <dbReference type="Proteomes" id="UP000299102"/>
    </source>
</evidence>
<proteinExistence type="predicted"/>
<keyword evidence="2" id="KW-1185">Reference proteome</keyword>